<evidence type="ECO:0000256" key="6">
    <source>
        <dbReference type="SAM" id="Phobius"/>
    </source>
</evidence>
<evidence type="ECO:0000313" key="9">
    <source>
        <dbReference type="Proteomes" id="UP001175000"/>
    </source>
</evidence>
<dbReference type="EMBL" id="JAULSU010000001">
    <property type="protein sequence ID" value="KAK0631711.1"/>
    <property type="molecule type" value="Genomic_DNA"/>
</dbReference>
<feature type="region of interest" description="Disordered" evidence="5">
    <location>
        <begin position="296"/>
        <end position="345"/>
    </location>
</feature>
<feature type="domain" description="RING-type" evidence="7">
    <location>
        <begin position="354"/>
        <end position="397"/>
    </location>
</feature>
<evidence type="ECO:0000256" key="4">
    <source>
        <dbReference type="PROSITE-ProRule" id="PRU00175"/>
    </source>
</evidence>
<keyword evidence="6" id="KW-0472">Membrane</keyword>
<keyword evidence="3" id="KW-0862">Zinc</keyword>
<dbReference type="SMART" id="SM00184">
    <property type="entry name" value="RING"/>
    <property type="match status" value="1"/>
</dbReference>
<keyword evidence="6" id="KW-0812">Transmembrane</keyword>
<evidence type="ECO:0000259" key="7">
    <source>
        <dbReference type="PROSITE" id="PS50089"/>
    </source>
</evidence>
<dbReference type="SUPFAM" id="SSF57850">
    <property type="entry name" value="RING/U-box"/>
    <property type="match status" value="1"/>
</dbReference>
<reference evidence="8" key="1">
    <citation type="submission" date="2023-06" db="EMBL/GenBank/DDBJ databases">
        <title>Genome-scale phylogeny and comparative genomics of the fungal order Sordariales.</title>
        <authorList>
            <consortium name="Lawrence Berkeley National Laboratory"/>
            <person name="Hensen N."/>
            <person name="Bonometti L."/>
            <person name="Westerberg I."/>
            <person name="Brannstrom I.O."/>
            <person name="Guillou S."/>
            <person name="Cros-Aarteil S."/>
            <person name="Calhoun S."/>
            <person name="Haridas S."/>
            <person name="Kuo A."/>
            <person name="Mondo S."/>
            <person name="Pangilinan J."/>
            <person name="Riley R."/>
            <person name="Labutti K."/>
            <person name="Andreopoulos B."/>
            <person name="Lipzen A."/>
            <person name="Chen C."/>
            <person name="Yanf M."/>
            <person name="Daum C."/>
            <person name="Ng V."/>
            <person name="Clum A."/>
            <person name="Steindorff A."/>
            <person name="Ohm R."/>
            <person name="Martin F."/>
            <person name="Silar P."/>
            <person name="Natvig D."/>
            <person name="Lalanne C."/>
            <person name="Gautier V."/>
            <person name="Ament-Velasquez S.L."/>
            <person name="Kruys A."/>
            <person name="Hutchinson M.I."/>
            <person name="Powell A.J."/>
            <person name="Barry K."/>
            <person name="Miller A.N."/>
            <person name="Grigoriev I.V."/>
            <person name="Debuchy R."/>
            <person name="Gladieux P."/>
            <person name="Thoren M.H."/>
            <person name="Johannesson H."/>
        </authorList>
    </citation>
    <scope>NUCLEOTIDE SEQUENCE</scope>
    <source>
        <strain evidence="8">CBS 606.72</strain>
    </source>
</reference>
<gene>
    <name evidence="8" type="ORF">B0T14DRAFT_8604</name>
</gene>
<dbReference type="InterPro" id="IPR013083">
    <property type="entry name" value="Znf_RING/FYVE/PHD"/>
</dbReference>
<evidence type="ECO:0000256" key="2">
    <source>
        <dbReference type="ARBA" id="ARBA00022771"/>
    </source>
</evidence>
<protein>
    <recommendedName>
        <fullName evidence="7">RING-type domain-containing protein</fullName>
    </recommendedName>
</protein>
<keyword evidence="9" id="KW-1185">Reference proteome</keyword>
<sequence length="474" mass="52818">MIMSTTVNEIRNAVLLLSNPYWELPTPGTTVTNITAKHSDITYSTRISGNITVLAPRTTPDTGGLLYVPDLPPDDVCAKRAEPFVPASVVRLSGLPPTDNYNLIALAPWISSTCSKKYMDAASRAPIRALIFYRPNNSSATPPHATSAVWEINGSTRWRAKSPYLVFAVPGLAGQNMMRQLSLYSGDVTEVPFAQNISEIYAPYTGDYVRIWTDLDVSTTGALFGIWVYFLIIIAVLIAIISGTSLTMHLAQVGRRVSLRRRVISGDVNLEAMGIRRVTVPMTEIQKFPLYTYRYEPSESGATPREPPETLRRSPSNSAHAQDPPEDAGEKQSHPQHTGSRTPLAIATDPQPICTICLEHFQNRTTVIREIPCGHIFHPECIDEFLGEVSSLCPICRASMLPKRYCPKITNDMVRREFAIRRFRHTTRYEDGQETPPVSAREHGPALDGLPMEDGGEALPRRWRRLRSRVFPGY</sequence>
<dbReference type="InterPro" id="IPR001841">
    <property type="entry name" value="Znf_RING"/>
</dbReference>
<organism evidence="8 9">
    <name type="scientific">Immersiella caudata</name>
    <dbReference type="NCBI Taxonomy" id="314043"/>
    <lineage>
        <taxon>Eukaryota</taxon>
        <taxon>Fungi</taxon>
        <taxon>Dikarya</taxon>
        <taxon>Ascomycota</taxon>
        <taxon>Pezizomycotina</taxon>
        <taxon>Sordariomycetes</taxon>
        <taxon>Sordariomycetidae</taxon>
        <taxon>Sordariales</taxon>
        <taxon>Lasiosphaeriaceae</taxon>
        <taxon>Immersiella</taxon>
    </lineage>
</organism>
<evidence type="ECO:0000256" key="1">
    <source>
        <dbReference type="ARBA" id="ARBA00022723"/>
    </source>
</evidence>
<dbReference type="PANTHER" id="PTHR14155">
    <property type="entry name" value="RING FINGER DOMAIN-CONTAINING"/>
    <property type="match status" value="1"/>
</dbReference>
<name>A0AA39XD17_9PEZI</name>
<dbReference type="Gene3D" id="3.30.40.10">
    <property type="entry name" value="Zinc/RING finger domain, C3HC4 (zinc finger)"/>
    <property type="match status" value="1"/>
</dbReference>
<dbReference type="AlphaFoldDB" id="A0AA39XD17"/>
<keyword evidence="2 4" id="KW-0863">Zinc-finger</keyword>
<evidence type="ECO:0000256" key="3">
    <source>
        <dbReference type="ARBA" id="ARBA00022833"/>
    </source>
</evidence>
<proteinExistence type="predicted"/>
<evidence type="ECO:0000313" key="8">
    <source>
        <dbReference type="EMBL" id="KAK0631711.1"/>
    </source>
</evidence>
<dbReference type="PANTHER" id="PTHR14155:SF627">
    <property type="entry name" value="OS06G0192800 PROTEIN"/>
    <property type="match status" value="1"/>
</dbReference>
<dbReference type="Proteomes" id="UP001175000">
    <property type="component" value="Unassembled WGS sequence"/>
</dbReference>
<evidence type="ECO:0000256" key="5">
    <source>
        <dbReference type="SAM" id="MobiDB-lite"/>
    </source>
</evidence>
<keyword evidence="1" id="KW-0479">Metal-binding</keyword>
<accession>A0AA39XD17</accession>
<feature type="region of interest" description="Disordered" evidence="5">
    <location>
        <begin position="427"/>
        <end position="455"/>
    </location>
</feature>
<dbReference type="PROSITE" id="PS50089">
    <property type="entry name" value="ZF_RING_2"/>
    <property type="match status" value="1"/>
</dbReference>
<keyword evidence="6" id="KW-1133">Transmembrane helix</keyword>
<feature type="transmembrane region" description="Helical" evidence="6">
    <location>
        <begin position="226"/>
        <end position="251"/>
    </location>
</feature>
<dbReference type="GO" id="GO:0008270">
    <property type="term" value="F:zinc ion binding"/>
    <property type="evidence" value="ECO:0007669"/>
    <property type="project" value="UniProtKB-KW"/>
</dbReference>
<dbReference type="InterPro" id="IPR053238">
    <property type="entry name" value="RING-H2_zinc_finger"/>
</dbReference>
<comment type="caution">
    <text evidence="8">The sequence shown here is derived from an EMBL/GenBank/DDBJ whole genome shotgun (WGS) entry which is preliminary data.</text>
</comment>
<dbReference type="Pfam" id="PF13639">
    <property type="entry name" value="zf-RING_2"/>
    <property type="match status" value="1"/>
</dbReference>